<dbReference type="STRING" id="1086011.HJ01_03036"/>
<dbReference type="EMBL" id="AHKF01000022">
    <property type="protein sequence ID" value="EIA07670.1"/>
    <property type="molecule type" value="Genomic_DNA"/>
</dbReference>
<protein>
    <recommendedName>
        <fullName evidence="1">ABM domain-containing protein</fullName>
    </recommendedName>
</protein>
<dbReference type="InterPro" id="IPR050744">
    <property type="entry name" value="AI-2_Isomerase_LsrG"/>
</dbReference>
<dbReference type="PANTHER" id="PTHR33336">
    <property type="entry name" value="QUINOL MONOOXYGENASE YGIN-RELATED"/>
    <property type="match status" value="1"/>
</dbReference>
<evidence type="ECO:0000313" key="2">
    <source>
        <dbReference type="EMBL" id="EIA07670.1"/>
    </source>
</evidence>
<evidence type="ECO:0000259" key="1">
    <source>
        <dbReference type="PROSITE" id="PS51725"/>
    </source>
</evidence>
<keyword evidence="3" id="KW-1185">Reference proteome</keyword>
<dbReference type="AlphaFoldDB" id="H7FV38"/>
<organism evidence="2 3">
    <name type="scientific">Flavobacterium frigoris (strain PS1)</name>
    <dbReference type="NCBI Taxonomy" id="1086011"/>
    <lineage>
        <taxon>Bacteria</taxon>
        <taxon>Pseudomonadati</taxon>
        <taxon>Bacteroidota</taxon>
        <taxon>Flavobacteriia</taxon>
        <taxon>Flavobacteriales</taxon>
        <taxon>Flavobacteriaceae</taxon>
        <taxon>Flavobacterium</taxon>
    </lineage>
</organism>
<dbReference type="RefSeq" id="WP_007139213.1">
    <property type="nucleotide sequence ID" value="NZ_AHKF01000022.1"/>
</dbReference>
<dbReference type="InterPro" id="IPR011008">
    <property type="entry name" value="Dimeric_a/b-barrel"/>
</dbReference>
<dbReference type="PANTHER" id="PTHR33336:SF15">
    <property type="entry name" value="ABM DOMAIN-CONTAINING PROTEIN"/>
    <property type="match status" value="1"/>
</dbReference>
<gene>
    <name evidence="2" type="ORF">HJ01_03036</name>
</gene>
<dbReference type="Pfam" id="PF03992">
    <property type="entry name" value="ABM"/>
    <property type="match status" value="1"/>
</dbReference>
<dbReference type="PATRIC" id="fig|1086011.3.peg.2975"/>
<dbReference type="Gene3D" id="3.30.70.100">
    <property type="match status" value="1"/>
</dbReference>
<dbReference type="eggNOG" id="COG1359">
    <property type="taxonomic scope" value="Bacteria"/>
</dbReference>
<comment type="caution">
    <text evidence="2">The sequence shown here is derived from an EMBL/GenBank/DDBJ whole genome shotgun (WGS) entry which is preliminary data.</text>
</comment>
<name>H7FV38_FLAFP</name>
<dbReference type="Proteomes" id="UP000005566">
    <property type="component" value="Unassembled WGS sequence"/>
</dbReference>
<dbReference type="GO" id="GO:0003824">
    <property type="term" value="F:catalytic activity"/>
    <property type="evidence" value="ECO:0007669"/>
    <property type="project" value="TreeGrafter"/>
</dbReference>
<reference evidence="2 3" key="1">
    <citation type="journal article" date="2014" name="Acta Crystallogr. D">
        <title>Structure-based characterization and antifreeze properties of a hyperactive ice-binding protein from the Antarctic bacterium Flavobacterium frigoris PS1.</title>
        <authorList>
            <person name="Do H."/>
            <person name="Kim S.J."/>
            <person name="Kim H.J."/>
            <person name="Lee J.H."/>
        </authorList>
    </citation>
    <scope>NUCLEOTIDE SEQUENCE [LARGE SCALE GENOMIC DNA]</scope>
    <source>
        <strain evidence="2 3">PS1</strain>
    </source>
</reference>
<dbReference type="SUPFAM" id="SSF54909">
    <property type="entry name" value="Dimeric alpha+beta barrel"/>
    <property type="match status" value="1"/>
</dbReference>
<evidence type="ECO:0000313" key="3">
    <source>
        <dbReference type="Proteomes" id="UP000005566"/>
    </source>
</evidence>
<accession>H7FV38</accession>
<dbReference type="InterPro" id="IPR007138">
    <property type="entry name" value="ABM_dom"/>
</dbReference>
<proteinExistence type="predicted"/>
<dbReference type="OrthoDB" id="9806189at2"/>
<dbReference type="PROSITE" id="PS51725">
    <property type="entry name" value="ABM"/>
    <property type="match status" value="1"/>
</dbReference>
<sequence>MKIHLTVILKSKLDNIELFSSKLKDLVAQSTKELACLQYDLHQDKEDSSIFIFHETWKDKAGLDNHNQQTYIKEFFAAAKTLLEVEPIVYSTSRVE</sequence>
<feature type="domain" description="ABM" evidence="1">
    <location>
        <begin position="3"/>
        <end position="91"/>
    </location>
</feature>